<feature type="compositionally biased region" description="Polar residues" evidence="1">
    <location>
        <begin position="1"/>
        <end position="17"/>
    </location>
</feature>
<sequence>MRSMNGTIGNKIASSPSGIGGLPGKTIKTKPPLYSESITPKRTQKRREYEAILDQGQIQTA</sequence>
<evidence type="ECO:0000256" key="1">
    <source>
        <dbReference type="SAM" id="MobiDB-lite"/>
    </source>
</evidence>
<organism evidence="2">
    <name type="scientific">Salix viminalis</name>
    <name type="common">Common osier</name>
    <name type="synonym">Basket willow</name>
    <dbReference type="NCBI Taxonomy" id="40686"/>
    <lineage>
        <taxon>Eukaryota</taxon>
        <taxon>Viridiplantae</taxon>
        <taxon>Streptophyta</taxon>
        <taxon>Embryophyta</taxon>
        <taxon>Tracheophyta</taxon>
        <taxon>Spermatophyta</taxon>
        <taxon>Magnoliopsida</taxon>
        <taxon>eudicotyledons</taxon>
        <taxon>Gunneridae</taxon>
        <taxon>Pentapetalae</taxon>
        <taxon>rosids</taxon>
        <taxon>fabids</taxon>
        <taxon>Malpighiales</taxon>
        <taxon>Salicaceae</taxon>
        <taxon>Saliceae</taxon>
        <taxon>Salix</taxon>
    </lineage>
</organism>
<feature type="region of interest" description="Disordered" evidence="1">
    <location>
        <begin position="1"/>
        <end position="61"/>
    </location>
</feature>
<gene>
    <name evidence="2" type="ORF">SVIM_LOCUS481919</name>
</gene>
<dbReference type="EMBL" id="CAADRP010002196">
    <property type="protein sequence ID" value="VFU63354.1"/>
    <property type="molecule type" value="Genomic_DNA"/>
</dbReference>
<reference evidence="2" key="1">
    <citation type="submission" date="2019-03" db="EMBL/GenBank/DDBJ databases">
        <authorList>
            <person name="Mank J."/>
            <person name="Almeida P."/>
        </authorList>
    </citation>
    <scope>NUCLEOTIDE SEQUENCE</scope>
    <source>
        <strain evidence="2">78183</strain>
    </source>
</reference>
<protein>
    <submittedName>
        <fullName evidence="2">Uncharacterized protein</fullName>
    </submittedName>
</protein>
<dbReference type="AlphaFoldDB" id="A0A6N2N8M2"/>
<evidence type="ECO:0000313" key="2">
    <source>
        <dbReference type="EMBL" id="VFU63354.1"/>
    </source>
</evidence>
<name>A0A6N2N8M2_SALVM</name>
<accession>A0A6N2N8M2</accession>
<proteinExistence type="predicted"/>